<name>A0ABQ9K392_9CUCU</name>
<evidence type="ECO:0000313" key="2">
    <source>
        <dbReference type="Proteomes" id="UP001162164"/>
    </source>
</evidence>
<keyword evidence="2" id="KW-1185">Reference proteome</keyword>
<accession>A0ABQ9K392</accession>
<dbReference type="Proteomes" id="UP001162164">
    <property type="component" value="Unassembled WGS sequence"/>
</dbReference>
<gene>
    <name evidence="1" type="ORF">NQ317_019759</name>
</gene>
<dbReference type="EMBL" id="JAPWTJ010000020">
    <property type="protein sequence ID" value="KAJ8985075.1"/>
    <property type="molecule type" value="Genomic_DNA"/>
</dbReference>
<comment type="caution">
    <text evidence="1">The sequence shown here is derived from an EMBL/GenBank/DDBJ whole genome shotgun (WGS) entry which is preliminary data.</text>
</comment>
<evidence type="ECO:0000313" key="1">
    <source>
        <dbReference type="EMBL" id="KAJ8985075.1"/>
    </source>
</evidence>
<reference evidence="1" key="1">
    <citation type="journal article" date="2023" name="Insect Mol. Biol.">
        <title>Genome sequencing provides insights into the evolution of gene families encoding plant cell wall-degrading enzymes in longhorned beetles.</title>
        <authorList>
            <person name="Shin N.R."/>
            <person name="Okamura Y."/>
            <person name="Kirsch R."/>
            <person name="Pauchet Y."/>
        </authorList>
    </citation>
    <scope>NUCLEOTIDE SEQUENCE</scope>
    <source>
        <strain evidence="1">MMC_N1</strain>
    </source>
</reference>
<proteinExistence type="predicted"/>
<sequence length="71" mass="7877">MAEYGCKSDILPSSAKDTKPNCSFPTYYRGVQCSLKCCNPTNEDFKPPFYHVLPPGFLPTSSLQLLDLSTL</sequence>
<protein>
    <submittedName>
        <fullName evidence="1">Uncharacterized protein</fullName>
    </submittedName>
</protein>
<organism evidence="1 2">
    <name type="scientific">Molorchus minor</name>
    <dbReference type="NCBI Taxonomy" id="1323400"/>
    <lineage>
        <taxon>Eukaryota</taxon>
        <taxon>Metazoa</taxon>
        <taxon>Ecdysozoa</taxon>
        <taxon>Arthropoda</taxon>
        <taxon>Hexapoda</taxon>
        <taxon>Insecta</taxon>
        <taxon>Pterygota</taxon>
        <taxon>Neoptera</taxon>
        <taxon>Endopterygota</taxon>
        <taxon>Coleoptera</taxon>
        <taxon>Polyphaga</taxon>
        <taxon>Cucujiformia</taxon>
        <taxon>Chrysomeloidea</taxon>
        <taxon>Cerambycidae</taxon>
        <taxon>Lamiinae</taxon>
        <taxon>Monochamini</taxon>
        <taxon>Molorchus</taxon>
    </lineage>
</organism>